<organism evidence="4">
    <name type="scientific">hydrothermal vent metagenome</name>
    <dbReference type="NCBI Taxonomy" id="652676"/>
    <lineage>
        <taxon>unclassified sequences</taxon>
        <taxon>metagenomes</taxon>
        <taxon>ecological metagenomes</taxon>
    </lineage>
</organism>
<protein>
    <submittedName>
        <fullName evidence="4">Uncharacterized protein</fullName>
    </submittedName>
</protein>
<dbReference type="Gene3D" id="2.30.30.110">
    <property type="match status" value="1"/>
</dbReference>
<sequence length="105" mass="11623">MSQFTVYKNKNSGTKKNFPLLLDIQSDLLGQLHTTIVIPLGKYSIVKEQVITKLCPIIEINGTKYAALTQQIAGIERVSLGTKVTNIPDYRSEFIDAIDLIISGI</sequence>
<keyword evidence="3" id="KW-0804">Transcription</keyword>
<keyword evidence="2" id="KW-0805">Transcription regulation</keyword>
<proteinExistence type="predicted"/>
<dbReference type="GO" id="GO:0006276">
    <property type="term" value="P:plasmid maintenance"/>
    <property type="evidence" value="ECO:0007669"/>
    <property type="project" value="InterPro"/>
</dbReference>
<gene>
    <name evidence="4" type="ORF">MNBD_GAMMA11-156</name>
</gene>
<reference evidence="4" key="1">
    <citation type="submission" date="2018-06" db="EMBL/GenBank/DDBJ databases">
        <authorList>
            <person name="Zhirakovskaya E."/>
        </authorList>
    </citation>
    <scope>NUCLEOTIDE SEQUENCE</scope>
</reference>
<dbReference type="AlphaFoldDB" id="A0A3B0WSP5"/>
<dbReference type="Pfam" id="PF01845">
    <property type="entry name" value="CcdB"/>
    <property type="match status" value="1"/>
</dbReference>
<name>A0A3B0WSP5_9ZZZZ</name>
<evidence type="ECO:0000256" key="3">
    <source>
        <dbReference type="ARBA" id="ARBA00023163"/>
    </source>
</evidence>
<dbReference type="InterPro" id="IPR002712">
    <property type="entry name" value="CcdB"/>
</dbReference>
<evidence type="ECO:0000256" key="2">
    <source>
        <dbReference type="ARBA" id="ARBA00023015"/>
    </source>
</evidence>
<dbReference type="InterPro" id="IPR011067">
    <property type="entry name" value="Plasmid_toxin/cell-grow_inhib"/>
</dbReference>
<evidence type="ECO:0000256" key="1">
    <source>
        <dbReference type="ARBA" id="ARBA00022491"/>
    </source>
</evidence>
<dbReference type="SUPFAM" id="SSF50118">
    <property type="entry name" value="Cell growth inhibitor/plasmid maintenance toxic component"/>
    <property type="match status" value="1"/>
</dbReference>
<keyword evidence="1" id="KW-0678">Repressor</keyword>
<evidence type="ECO:0000313" key="4">
    <source>
        <dbReference type="EMBL" id="VAW58431.1"/>
    </source>
</evidence>
<dbReference type="GO" id="GO:0008657">
    <property type="term" value="F:DNA topoisomerase type II (double strand cut, ATP-hydrolyzing) inhibitor activity"/>
    <property type="evidence" value="ECO:0007669"/>
    <property type="project" value="InterPro"/>
</dbReference>
<dbReference type="EMBL" id="UOFG01000037">
    <property type="protein sequence ID" value="VAW58431.1"/>
    <property type="molecule type" value="Genomic_DNA"/>
</dbReference>
<accession>A0A3B0WSP5</accession>